<reference evidence="1 2" key="1">
    <citation type="submission" date="2021-06" db="EMBL/GenBank/DDBJ databases">
        <authorList>
            <person name="Kallberg Y."/>
            <person name="Tangrot J."/>
            <person name="Rosling A."/>
        </authorList>
    </citation>
    <scope>NUCLEOTIDE SEQUENCE [LARGE SCALE GENOMIC DNA]</scope>
    <source>
        <strain evidence="1 2">120-4 pot B 10/14</strain>
    </source>
</reference>
<dbReference type="EMBL" id="CAJVQB010070103">
    <property type="protein sequence ID" value="CAG8842771.1"/>
    <property type="molecule type" value="Genomic_DNA"/>
</dbReference>
<dbReference type="Proteomes" id="UP000789901">
    <property type="component" value="Unassembled WGS sequence"/>
</dbReference>
<feature type="non-terminal residue" evidence="1">
    <location>
        <position position="90"/>
    </location>
</feature>
<organism evidence="1 2">
    <name type="scientific">Gigaspora margarita</name>
    <dbReference type="NCBI Taxonomy" id="4874"/>
    <lineage>
        <taxon>Eukaryota</taxon>
        <taxon>Fungi</taxon>
        <taxon>Fungi incertae sedis</taxon>
        <taxon>Mucoromycota</taxon>
        <taxon>Glomeromycotina</taxon>
        <taxon>Glomeromycetes</taxon>
        <taxon>Diversisporales</taxon>
        <taxon>Gigasporaceae</taxon>
        <taxon>Gigaspora</taxon>
    </lineage>
</organism>
<feature type="non-terminal residue" evidence="1">
    <location>
        <position position="1"/>
    </location>
</feature>
<evidence type="ECO:0000313" key="1">
    <source>
        <dbReference type="EMBL" id="CAG8842771.1"/>
    </source>
</evidence>
<accession>A0ABN7WYF2</accession>
<name>A0ABN7WYF2_GIGMA</name>
<sequence>PWLESIAQLYSFYISNIEKESKLYDFVEIELHNNLTTNDIIAALQDLVDLSDLIFGADNNQVESILTEEETKETNIEFESRLLVQDMLSN</sequence>
<evidence type="ECO:0000313" key="2">
    <source>
        <dbReference type="Proteomes" id="UP000789901"/>
    </source>
</evidence>
<gene>
    <name evidence="1" type="ORF">GMARGA_LOCUS36167</name>
</gene>
<proteinExistence type="predicted"/>
<comment type="caution">
    <text evidence="1">The sequence shown here is derived from an EMBL/GenBank/DDBJ whole genome shotgun (WGS) entry which is preliminary data.</text>
</comment>
<protein>
    <submittedName>
        <fullName evidence="1">37979_t:CDS:1</fullName>
    </submittedName>
</protein>
<keyword evidence="2" id="KW-1185">Reference proteome</keyword>